<evidence type="ECO:0000313" key="4">
    <source>
        <dbReference type="Proteomes" id="UP001054821"/>
    </source>
</evidence>
<evidence type="ECO:0000256" key="2">
    <source>
        <dbReference type="ARBA" id="ARBA00022840"/>
    </source>
</evidence>
<name>A0AAD4YQR8_PRUDU</name>
<dbReference type="EMBL" id="JAJFAZ020000007">
    <property type="protein sequence ID" value="KAI5319027.1"/>
    <property type="molecule type" value="Genomic_DNA"/>
</dbReference>
<evidence type="ECO:0000313" key="3">
    <source>
        <dbReference type="EMBL" id="KAI5319027.1"/>
    </source>
</evidence>
<keyword evidence="4" id="KW-1185">Reference proteome</keyword>
<sequence>MYEGESSTPANLNFLGECSLRYFPPAPKLVHNFDVFFEIDPDGILSVFTEDKSSGQKNEIIINRDGPKNFEGIEREVISCVCDLLHPLDTCSPNIPYQLWPSTLRRIAAF</sequence>
<dbReference type="Gene3D" id="2.60.34.10">
    <property type="entry name" value="Substrate Binding Domain Of DNAk, Chain A, domain 1"/>
    <property type="match status" value="1"/>
</dbReference>
<protein>
    <submittedName>
        <fullName evidence="3">Uncharacterized protein</fullName>
    </submittedName>
</protein>
<keyword evidence="1" id="KW-0547">Nucleotide-binding</keyword>
<dbReference type="Proteomes" id="UP001054821">
    <property type="component" value="Chromosome 7"/>
</dbReference>
<proteinExistence type="predicted"/>
<evidence type="ECO:0000256" key="1">
    <source>
        <dbReference type="ARBA" id="ARBA00022741"/>
    </source>
</evidence>
<dbReference type="SUPFAM" id="SSF100920">
    <property type="entry name" value="Heat shock protein 70kD (HSP70), peptide-binding domain"/>
    <property type="match status" value="1"/>
</dbReference>
<dbReference type="AlphaFoldDB" id="A0AAD4YQR8"/>
<dbReference type="GO" id="GO:0140662">
    <property type="term" value="F:ATP-dependent protein folding chaperone"/>
    <property type="evidence" value="ECO:0007669"/>
    <property type="project" value="InterPro"/>
</dbReference>
<accession>A0AAD4YQR8</accession>
<keyword evidence="2" id="KW-0067">ATP-binding</keyword>
<dbReference type="Pfam" id="PF00012">
    <property type="entry name" value="HSP70"/>
    <property type="match status" value="1"/>
</dbReference>
<dbReference type="InterPro" id="IPR013126">
    <property type="entry name" value="Hsp_70_fam"/>
</dbReference>
<dbReference type="GO" id="GO:0005524">
    <property type="term" value="F:ATP binding"/>
    <property type="evidence" value="ECO:0007669"/>
    <property type="project" value="UniProtKB-KW"/>
</dbReference>
<reference evidence="3 4" key="1">
    <citation type="journal article" date="2022" name="G3 (Bethesda)">
        <title>Whole-genome sequence and methylome profiling of the almond [Prunus dulcis (Mill.) D.A. Webb] cultivar 'Nonpareil'.</title>
        <authorList>
            <person name="D'Amico-Willman K.M."/>
            <person name="Ouma W.Z."/>
            <person name="Meulia T."/>
            <person name="Sideli G.M."/>
            <person name="Gradziel T.M."/>
            <person name="Fresnedo-Ramirez J."/>
        </authorList>
    </citation>
    <scope>NUCLEOTIDE SEQUENCE [LARGE SCALE GENOMIC DNA]</scope>
    <source>
        <strain evidence="3">Clone GOH B32 T37-40</strain>
    </source>
</reference>
<dbReference type="InterPro" id="IPR029047">
    <property type="entry name" value="HSP70_peptide-bd_sf"/>
</dbReference>
<comment type="caution">
    <text evidence="3">The sequence shown here is derived from an EMBL/GenBank/DDBJ whole genome shotgun (WGS) entry which is preliminary data.</text>
</comment>
<organism evidence="3 4">
    <name type="scientific">Prunus dulcis</name>
    <name type="common">Almond</name>
    <name type="synonym">Amygdalus dulcis</name>
    <dbReference type="NCBI Taxonomy" id="3755"/>
    <lineage>
        <taxon>Eukaryota</taxon>
        <taxon>Viridiplantae</taxon>
        <taxon>Streptophyta</taxon>
        <taxon>Embryophyta</taxon>
        <taxon>Tracheophyta</taxon>
        <taxon>Spermatophyta</taxon>
        <taxon>Magnoliopsida</taxon>
        <taxon>eudicotyledons</taxon>
        <taxon>Gunneridae</taxon>
        <taxon>Pentapetalae</taxon>
        <taxon>rosids</taxon>
        <taxon>fabids</taxon>
        <taxon>Rosales</taxon>
        <taxon>Rosaceae</taxon>
        <taxon>Amygdaloideae</taxon>
        <taxon>Amygdaleae</taxon>
        <taxon>Prunus</taxon>
    </lineage>
</organism>
<gene>
    <name evidence="3" type="ORF">L3X38_038735</name>
</gene>